<reference evidence="3 4" key="1">
    <citation type="submission" date="2015-09" db="EMBL/GenBank/DDBJ databases">
        <title>Host preference determinants of Valsa canker pathogens revealed by comparative genomics.</title>
        <authorList>
            <person name="Yin Z."/>
            <person name="Huang L."/>
        </authorList>
    </citation>
    <scope>NUCLEOTIDE SEQUENCE [LARGE SCALE GENOMIC DNA]</scope>
    <source>
        <strain evidence="3 4">YSFL</strain>
    </source>
</reference>
<dbReference type="AlphaFoldDB" id="A0A423WII1"/>
<dbReference type="OrthoDB" id="4940902at2759"/>
<feature type="compositionally biased region" description="Basic and acidic residues" evidence="1">
    <location>
        <begin position="384"/>
        <end position="396"/>
    </location>
</feature>
<gene>
    <name evidence="3" type="ORF">VSDG_01214</name>
</gene>
<protein>
    <submittedName>
        <fullName evidence="3">Uncharacterized protein</fullName>
    </submittedName>
</protein>
<keyword evidence="2" id="KW-1133">Transmembrane helix</keyword>
<feature type="transmembrane region" description="Helical" evidence="2">
    <location>
        <begin position="76"/>
        <end position="101"/>
    </location>
</feature>
<feature type="transmembrane region" description="Helical" evidence="2">
    <location>
        <begin position="41"/>
        <end position="64"/>
    </location>
</feature>
<keyword evidence="4" id="KW-1185">Reference proteome</keyword>
<feature type="region of interest" description="Disordered" evidence="1">
    <location>
        <begin position="248"/>
        <end position="317"/>
    </location>
</feature>
<accession>A0A423WII1</accession>
<keyword evidence="2" id="KW-0472">Membrane</keyword>
<evidence type="ECO:0000256" key="2">
    <source>
        <dbReference type="SAM" id="Phobius"/>
    </source>
</evidence>
<feature type="compositionally biased region" description="Low complexity" evidence="1">
    <location>
        <begin position="352"/>
        <end position="366"/>
    </location>
</feature>
<keyword evidence="2" id="KW-0812">Transmembrane</keyword>
<evidence type="ECO:0000256" key="1">
    <source>
        <dbReference type="SAM" id="MobiDB-lite"/>
    </source>
</evidence>
<evidence type="ECO:0000313" key="3">
    <source>
        <dbReference type="EMBL" id="ROW03217.1"/>
    </source>
</evidence>
<evidence type="ECO:0000313" key="4">
    <source>
        <dbReference type="Proteomes" id="UP000284375"/>
    </source>
</evidence>
<feature type="transmembrane region" description="Helical" evidence="2">
    <location>
        <begin position="12"/>
        <end position="35"/>
    </location>
</feature>
<proteinExistence type="predicted"/>
<feature type="compositionally biased region" description="Low complexity" evidence="1">
    <location>
        <begin position="291"/>
        <end position="317"/>
    </location>
</feature>
<comment type="caution">
    <text evidence="3">The sequence shown here is derived from an EMBL/GenBank/DDBJ whole genome shotgun (WGS) entry which is preliminary data.</text>
</comment>
<name>A0A423WII1_CYTCH</name>
<feature type="transmembrane region" description="Helical" evidence="2">
    <location>
        <begin position="155"/>
        <end position="175"/>
    </location>
</feature>
<feature type="region of interest" description="Disordered" evidence="1">
    <location>
        <begin position="345"/>
        <end position="413"/>
    </location>
</feature>
<dbReference type="EMBL" id="LJZO01000003">
    <property type="protein sequence ID" value="ROW03217.1"/>
    <property type="molecule type" value="Genomic_DNA"/>
</dbReference>
<organism evidence="3 4">
    <name type="scientific">Cytospora chrysosperma</name>
    <name type="common">Cytospora canker fungus</name>
    <name type="synonym">Sphaeria chrysosperma</name>
    <dbReference type="NCBI Taxonomy" id="252740"/>
    <lineage>
        <taxon>Eukaryota</taxon>
        <taxon>Fungi</taxon>
        <taxon>Dikarya</taxon>
        <taxon>Ascomycota</taxon>
        <taxon>Pezizomycotina</taxon>
        <taxon>Sordariomycetes</taxon>
        <taxon>Sordariomycetidae</taxon>
        <taxon>Diaporthales</taxon>
        <taxon>Cytosporaceae</taxon>
        <taxon>Cytospora</taxon>
    </lineage>
</organism>
<dbReference type="Proteomes" id="UP000284375">
    <property type="component" value="Unassembled WGS sequence"/>
</dbReference>
<sequence>MGWRLSSWLVLVRLFQLLGSFIPGAMNGWLLYYIYTNHLGLANTMVVLEILVAIIFVYTSLSLLVIHTHLRSRRTAWLVCSICFDVILCFVDVAIVSVLAFTGVPSNCAGLTRSKMKKGDNFSLPAHGYTTIRFSNEQDGHRGELDKYCGMEQGFYFVAIAMILSYIITIVLSVIRICNINMVPKGDVDYMLEERENMIKLELKLQDQETLAQSPTTPVSSNTPAVFVAPDNHSNNARDLEAALAVPTTTSMPRARPSFSRPMLAPPTALAAAGGGPSYQSHPRRPPHFAVSPVSPLSSVSPVSPLSPTEEASAATTTTLPVEAGFILSSTEMHANLAMITDGSRYSPQQINNNNNNNNNNSNNNNGHNQLPPYSPGNHRRMNGHADESNDIRLSEYVKGATRAQDMKDGGGY</sequence>